<dbReference type="InterPro" id="IPR038071">
    <property type="entry name" value="UROD/MetE-like_sf"/>
</dbReference>
<dbReference type="GO" id="GO:0008270">
    <property type="term" value="F:zinc ion binding"/>
    <property type="evidence" value="ECO:0007669"/>
    <property type="project" value="InterPro"/>
</dbReference>
<name>A0A3B0RYD3_9ZZZZ</name>
<keyword evidence="2" id="KW-0479">Metal-binding</keyword>
<dbReference type="Gene3D" id="3.20.20.210">
    <property type="match status" value="1"/>
</dbReference>
<proteinExistence type="predicted"/>
<dbReference type="GO" id="GO:0003871">
    <property type="term" value="F:5-methyltetrahydropteroyltriglutamate-homocysteine S-methyltransferase activity"/>
    <property type="evidence" value="ECO:0007669"/>
    <property type="project" value="UniProtKB-EC"/>
</dbReference>
<gene>
    <name evidence="5" type="ORF">MNBD_ALPHA08-740</name>
</gene>
<protein>
    <submittedName>
        <fullName evidence="5">5-methyltetrahydropteroyltriglutamate--homocysteine methyltransferase</fullName>
        <ecNumber evidence="5">2.1.1.14</ecNumber>
    </submittedName>
</protein>
<evidence type="ECO:0000256" key="2">
    <source>
        <dbReference type="ARBA" id="ARBA00022723"/>
    </source>
</evidence>
<keyword evidence="5" id="KW-0489">Methyltransferase</keyword>
<dbReference type="PANTHER" id="PTHR30519">
    <property type="entry name" value="5-METHYLTETRAHYDROPTEROYLTRIGLUTAMATE--HOMOCYSTEINE METHYLTRANSFERASE"/>
    <property type="match status" value="1"/>
</dbReference>
<evidence type="ECO:0000259" key="4">
    <source>
        <dbReference type="Pfam" id="PF01717"/>
    </source>
</evidence>
<dbReference type="EMBL" id="UOEC01000132">
    <property type="protein sequence ID" value="VAV96472.1"/>
    <property type="molecule type" value="Genomic_DNA"/>
</dbReference>
<reference evidence="5" key="1">
    <citation type="submission" date="2018-06" db="EMBL/GenBank/DDBJ databases">
        <authorList>
            <person name="Zhirakovskaya E."/>
        </authorList>
    </citation>
    <scope>NUCLEOTIDE SEQUENCE</scope>
</reference>
<keyword evidence="5" id="KW-0808">Transferase</keyword>
<dbReference type="SUPFAM" id="SSF51726">
    <property type="entry name" value="UROD/MetE-like"/>
    <property type="match status" value="1"/>
</dbReference>
<dbReference type="GO" id="GO:0032259">
    <property type="term" value="P:methylation"/>
    <property type="evidence" value="ECO:0007669"/>
    <property type="project" value="UniProtKB-KW"/>
</dbReference>
<feature type="domain" description="Cobalamin-independent methionine synthase MetE C-terminal/archaeal" evidence="4">
    <location>
        <begin position="37"/>
        <end position="351"/>
    </location>
</feature>
<evidence type="ECO:0000256" key="3">
    <source>
        <dbReference type="ARBA" id="ARBA00022833"/>
    </source>
</evidence>
<dbReference type="CDD" id="cd03311">
    <property type="entry name" value="CIMS_C_terminal_like"/>
    <property type="match status" value="1"/>
</dbReference>
<accession>A0A3B0RYD3</accession>
<dbReference type="EC" id="2.1.1.14" evidence="5"/>
<comment type="cofactor">
    <cofactor evidence="1">
        <name>Zn(2+)</name>
        <dbReference type="ChEBI" id="CHEBI:29105"/>
    </cofactor>
</comment>
<keyword evidence="3" id="KW-0862">Zinc</keyword>
<organism evidence="5">
    <name type="scientific">hydrothermal vent metagenome</name>
    <dbReference type="NCBI Taxonomy" id="652676"/>
    <lineage>
        <taxon>unclassified sequences</taxon>
        <taxon>metagenomes</taxon>
        <taxon>ecological metagenomes</taxon>
    </lineage>
</organism>
<evidence type="ECO:0000313" key="5">
    <source>
        <dbReference type="EMBL" id="VAV96472.1"/>
    </source>
</evidence>
<sequence>MPLKTTCIGAYPKPDWLPVIDWFKIDQGMTDGGGEVTRQYSKTMAKADGDLAEQLDRATVEAVNDQIACGIDIPTDGEQRRENYIHYQCRHLSGFDFTGLTKKVLRDGAYEASLPTIRGKIEPEGEHFLPSDWQTAQSATDRPVKITVPGPITIKDTTANVFYKDDKELAFDLARALNHEIRALAQAGCKYIQVDEPLFARQPEDALAYGIEALEMCFDGVGEDVVRAMHMCCGYPGYLDDHDYHKADPQSYFQIAQAIDQSSIAHVSIEDAHRHNDLSLLEKFTNTTVVFGAVAIANSQMETVEEVTGRLQSALNHIDRDRMIVAPDCGLGFLGRELAMTKLKVMCEAAAAV</sequence>
<dbReference type="Pfam" id="PF01717">
    <property type="entry name" value="Meth_synt_2"/>
    <property type="match status" value="1"/>
</dbReference>
<dbReference type="InterPro" id="IPR002629">
    <property type="entry name" value="Met_Synth_C/arc"/>
</dbReference>
<dbReference type="AlphaFoldDB" id="A0A3B0RYD3"/>
<evidence type="ECO:0000256" key="1">
    <source>
        <dbReference type="ARBA" id="ARBA00001947"/>
    </source>
</evidence>
<dbReference type="GO" id="GO:0009086">
    <property type="term" value="P:methionine biosynthetic process"/>
    <property type="evidence" value="ECO:0007669"/>
    <property type="project" value="InterPro"/>
</dbReference>